<dbReference type="Gene3D" id="3.30.160.60">
    <property type="entry name" value="Classic Zinc Finger"/>
    <property type="match status" value="7"/>
</dbReference>
<accession>A0A0M5JCI1</accession>
<evidence type="ECO:0000256" key="3">
    <source>
        <dbReference type="ARBA" id="ARBA00022737"/>
    </source>
</evidence>
<feature type="domain" description="C2H2-type" evidence="9">
    <location>
        <begin position="280"/>
        <end position="307"/>
    </location>
</feature>
<dbReference type="FunFam" id="3.30.160.60:FF:000202">
    <property type="entry name" value="Zinc finger protein 574"/>
    <property type="match status" value="1"/>
</dbReference>
<dbReference type="GO" id="GO:0005634">
    <property type="term" value="C:nucleus"/>
    <property type="evidence" value="ECO:0007669"/>
    <property type="project" value="UniProtKB-SubCell"/>
</dbReference>
<dbReference type="GO" id="GO:0000977">
    <property type="term" value="F:RNA polymerase II transcription regulatory region sequence-specific DNA binding"/>
    <property type="evidence" value="ECO:0007669"/>
    <property type="project" value="TreeGrafter"/>
</dbReference>
<feature type="domain" description="C2H2-type" evidence="9">
    <location>
        <begin position="573"/>
        <end position="600"/>
    </location>
</feature>
<evidence type="ECO:0000313" key="10">
    <source>
        <dbReference type="EMBL" id="ALC46544.1"/>
    </source>
</evidence>
<dbReference type="FunFam" id="3.30.160.60:FF:001498">
    <property type="entry name" value="Zinc finger protein 404"/>
    <property type="match status" value="1"/>
</dbReference>
<evidence type="ECO:0000256" key="7">
    <source>
        <dbReference type="PROSITE-ProRule" id="PRU00042"/>
    </source>
</evidence>
<dbReference type="FunFam" id="3.30.160.60:FF:000446">
    <property type="entry name" value="Zinc finger protein"/>
    <property type="match status" value="1"/>
</dbReference>
<protein>
    <submittedName>
        <fullName evidence="10">Topi</fullName>
    </submittedName>
</protein>
<keyword evidence="5" id="KW-0862">Zinc</keyword>
<evidence type="ECO:0000256" key="2">
    <source>
        <dbReference type="ARBA" id="ARBA00022723"/>
    </source>
</evidence>
<dbReference type="Proteomes" id="UP000494163">
    <property type="component" value="Chromosome 3R"/>
</dbReference>
<dbReference type="GO" id="GO:0000981">
    <property type="term" value="F:DNA-binding transcription factor activity, RNA polymerase II-specific"/>
    <property type="evidence" value="ECO:0007669"/>
    <property type="project" value="TreeGrafter"/>
</dbReference>
<evidence type="ECO:0000256" key="1">
    <source>
        <dbReference type="ARBA" id="ARBA00004123"/>
    </source>
</evidence>
<feature type="domain" description="C2H2-type" evidence="9">
    <location>
        <begin position="231"/>
        <end position="254"/>
    </location>
</feature>
<keyword evidence="3" id="KW-0677">Repeat</keyword>
<evidence type="ECO:0000256" key="6">
    <source>
        <dbReference type="ARBA" id="ARBA00023242"/>
    </source>
</evidence>
<dbReference type="SMART" id="SM00355">
    <property type="entry name" value="ZnF_C2H2"/>
    <property type="match status" value="10"/>
</dbReference>
<gene>
    <name evidence="10" type="ORF">Dbus_chr3Rg1294</name>
</gene>
<dbReference type="OMA" id="EHRYTSY"/>
<evidence type="ECO:0000256" key="8">
    <source>
        <dbReference type="SAM" id="MobiDB-lite"/>
    </source>
</evidence>
<sequence>MGLYDDGEFLMAEFEFDENMVVRTDQLQQGTTVLVSNENDGIVSHEDLSKFFEIPTGIQMPTEEAVERTLADPTLKQILQEADGKVDFDAEAEQAKLREFLSGVPPSIRPPEKINLPPPRPSPAMPPTNAYRIIRCANCGSLFDTPSFQTHNCTISVAPKANATEPAAAAASASADTDKKPAAQLKKSASERIIIENQVRIRRYMKDELKYDLETGIDTSKNKKAVTKGPNECSICERKFVHASGLVRHMEKHALDLIPNQNGLQQHTAPGNTLGLLVVLKCNPCGRVFYDVKLALEHAPQHPQPAPPAAQPAKPEAELKQQLEHMLLEGEQLLSLALELQQLSKPPEPFTLLVLSNVLQCEFCDYIFAEVSHLLMHSASHVPERRFECTACNIRMTTAKEASVHYQTDCVYMREGLKQLTAPLNRYFVCNVCELKFSNMELLQEHRYSSYHYFPRLSEQGSRLLLPCEFCAVNFEYAHEIQPHYEEKHLNKKKREKEMRNTGAGNAVGRLRQYLCDICGKSYTQSSHLWQHLRFHQGVKPFVCQEQNCGRKFTIRPDLNDHIRKCHTGERPYHCLVCGKRFLTGSVFYQHRLIHRGERRYECDECGKRFYRADALKNHQRIHTGEKPYDCPFCTKTFRQRGDRDKHVRARHSHLDANARLMMQMQKFELETAAALRARQMAEGMNVIDEFVTNPLADAYMHSPSSSMIEEQQYDMVELDPNDFSEGSRFVQNIAVPIGHLEQDIITYEEPEEMSTVVDEPPYEININMALENNDNARVVVVENNSSQPFY</sequence>
<feature type="domain" description="C2H2-type" evidence="9">
    <location>
        <begin position="601"/>
        <end position="628"/>
    </location>
</feature>
<keyword evidence="4 7" id="KW-0863">Zinc-finger</keyword>
<feature type="domain" description="C2H2-type" evidence="9">
    <location>
        <begin position="359"/>
        <end position="386"/>
    </location>
</feature>
<dbReference type="OrthoDB" id="3437960at2759"/>
<feature type="domain" description="C2H2-type" evidence="9">
    <location>
        <begin position="542"/>
        <end position="572"/>
    </location>
</feature>
<evidence type="ECO:0000256" key="4">
    <source>
        <dbReference type="ARBA" id="ARBA00022771"/>
    </source>
</evidence>
<reference evidence="10 11" key="1">
    <citation type="submission" date="2015-08" db="EMBL/GenBank/DDBJ databases">
        <title>Ancestral chromatin configuration constrains chromatin evolution on differentiating sex chromosomes in Drosophila.</title>
        <authorList>
            <person name="Zhou Q."/>
            <person name="Bachtrog D."/>
        </authorList>
    </citation>
    <scope>NUCLEOTIDE SEQUENCE [LARGE SCALE GENOMIC DNA]</scope>
    <source>
        <tissue evidence="10">Whole larvae</tissue>
    </source>
</reference>
<dbReference type="GO" id="GO:0008270">
    <property type="term" value="F:zinc ion binding"/>
    <property type="evidence" value="ECO:0007669"/>
    <property type="project" value="UniProtKB-KW"/>
</dbReference>
<dbReference type="PANTHER" id="PTHR24379:SF127">
    <property type="entry name" value="BLOODY FINGERS-RELATED"/>
    <property type="match status" value="1"/>
</dbReference>
<evidence type="ECO:0000256" key="5">
    <source>
        <dbReference type="ARBA" id="ARBA00022833"/>
    </source>
</evidence>
<dbReference type="PANTHER" id="PTHR24379">
    <property type="entry name" value="KRAB AND ZINC FINGER DOMAIN-CONTAINING"/>
    <property type="match status" value="1"/>
</dbReference>
<dbReference type="PROSITE" id="PS00028">
    <property type="entry name" value="ZINC_FINGER_C2H2_1"/>
    <property type="match status" value="10"/>
</dbReference>
<dbReference type="SUPFAM" id="SSF57667">
    <property type="entry name" value="beta-beta-alpha zinc fingers"/>
    <property type="match status" value="3"/>
</dbReference>
<keyword evidence="2" id="KW-0479">Metal-binding</keyword>
<proteinExistence type="predicted"/>
<feature type="domain" description="C2H2-type" evidence="9">
    <location>
        <begin position="514"/>
        <end position="541"/>
    </location>
</feature>
<dbReference type="EMBL" id="CP012526">
    <property type="protein sequence ID" value="ALC46544.1"/>
    <property type="molecule type" value="Genomic_DNA"/>
</dbReference>
<name>A0A0M5JCI1_DROBS</name>
<dbReference type="InterPro" id="IPR036236">
    <property type="entry name" value="Znf_C2H2_sf"/>
</dbReference>
<keyword evidence="6" id="KW-0539">Nucleus</keyword>
<dbReference type="GO" id="GO:0032502">
    <property type="term" value="P:developmental process"/>
    <property type="evidence" value="ECO:0007669"/>
    <property type="project" value="UniProtKB-ARBA"/>
</dbReference>
<feature type="region of interest" description="Disordered" evidence="8">
    <location>
        <begin position="103"/>
        <end position="123"/>
    </location>
</feature>
<organism evidence="10 11">
    <name type="scientific">Drosophila busckii</name>
    <name type="common">Fruit fly</name>
    <dbReference type="NCBI Taxonomy" id="30019"/>
    <lineage>
        <taxon>Eukaryota</taxon>
        <taxon>Metazoa</taxon>
        <taxon>Ecdysozoa</taxon>
        <taxon>Arthropoda</taxon>
        <taxon>Hexapoda</taxon>
        <taxon>Insecta</taxon>
        <taxon>Pterygota</taxon>
        <taxon>Neoptera</taxon>
        <taxon>Endopterygota</taxon>
        <taxon>Diptera</taxon>
        <taxon>Brachycera</taxon>
        <taxon>Muscomorpha</taxon>
        <taxon>Ephydroidea</taxon>
        <taxon>Drosophilidae</taxon>
        <taxon>Drosophila</taxon>
    </lineage>
</organism>
<feature type="domain" description="C2H2-type" evidence="9">
    <location>
        <begin position="629"/>
        <end position="657"/>
    </location>
</feature>
<dbReference type="Pfam" id="PF00096">
    <property type="entry name" value="zf-C2H2"/>
    <property type="match status" value="3"/>
</dbReference>
<keyword evidence="11" id="KW-1185">Reference proteome</keyword>
<dbReference type="AlphaFoldDB" id="A0A0M5JCI1"/>
<comment type="subcellular location">
    <subcellularLocation>
        <location evidence="1">Nucleus</location>
    </subcellularLocation>
</comment>
<feature type="non-terminal residue" evidence="10">
    <location>
        <position position="791"/>
    </location>
</feature>
<feature type="region of interest" description="Disordered" evidence="8">
    <location>
        <begin position="168"/>
        <end position="187"/>
    </location>
</feature>
<evidence type="ECO:0000313" key="11">
    <source>
        <dbReference type="Proteomes" id="UP000494163"/>
    </source>
</evidence>
<evidence type="ECO:0000259" key="9">
    <source>
        <dbReference type="PROSITE" id="PS50157"/>
    </source>
</evidence>
<dbReference type="InterPro" id="IPR013087">
    <property type="entry name" value="Znf_C2H2_type"/>
</dbReference>
<dbReference type="PROSITE" id="PS50157">
    <property type="entry name" value="ZINC_FINGER_C2H2_2"/>
    <property type="match status" value="8"/>
</dbReference>